<dbReference type="Proteomes" id="UP001291623">
    <property type="component" value="Unassembled WGS sequence"/>
</dbReference>
<evidence type="ECO:0000313" key="2">
    <source>
        <dbReference type="EMBL" id="KAK4376216.1"/>
    </source>
</evidence>
<keyword evidence="3" id="KW-1185">Reference proteome</keyword>
<accession>A0AAE1SUU8</accession>
<feature type="region of interest" description="Disordered" evidence="1">
    <location>
        <begin position="75"/>
        <end position="102"/>
    </location>
</feature>
<name>A0AAE1SUU8_9SOLA</name>
<sequence length="129" mass="14140">MREAEAINQQNIQNSVPYNFYNTVVSDPNACFYPSQWMATPAYNIPSFPDSTPVMATGPIQAYIGDPYSNGSLFNQTMSRSANSPASAEYQPMDTSQSWSQSQCTMVGASQYNPFPDNDTTTNVAVPTL</sequence>
<dbReference type="EMBL" id="JAVYJV010000003">
    <property type="protein sequence ID" value="KAK4376216.1"/>
    <property type="molecule type" value="Genomic_DNA"/>
</dbReference>
<feature type="compositionally biased region" description="Polar residues" evidence="1">
    <location>
        <begin position="93"/>
        <end position="102"/>
    </location>
</feature>
<evidence type="ECO:0000256" key="1">
    <source>
        <dbReference type="SAM" id="MobiDB-lite"/>
    </source>
</evidence>
<dbReference type="AlphaFoldDB" id="A0AAE1SUU8"/>
<protein>
    <submittedName>
        <fullName evidence="2">Uncharacterized protein</fullName>
    </submittedName>
</protein>
<proteinExistence type="predicted"/>
<organism evidence="2 3">
    <name type="scientific">Anisodus tanguticus</name>
    <dbReference type="NCBI Taxonomy" id="243964"/>
    <lineage>
        <taxon>Eukaryota</taxon>
        <taxon>Viridiplantae</taxon>
        <taxon>Streptophyta</taxon>
        <taxon>Embryophyta</taxon>
        <taxon>Tracheophyta</taxon>
        <taxon>Spermatophyta</taxon>
        <taxon>Magnoliopsida</taxon>
        <taxon>eudicotyledons</taxon>
        <taxon>Gunneridae</taxon>
        <taxon>Pentapetalae</taxon>
        <taxon>asterids</taxon>
        <taxon>lamiids</taxon>
        <taxon>Solanales</taxon>
        <taxon>Solanaceae</taxon>
        <taxon>Solanoideae</taxon>
        <taxon>Hyoscyameae</taxon>
        <taxon>Anisodus</taxon>
    </lineage>
</organism>
<feature type="compositionally biased region" description="Polar residues" evidence="1">
    <location>
        <begin position="75"/>
        <end position="86"/>
    </location>
</feature>
<reference evidence="2" key="1">
    <citation type="submission" date="2023-12" db="EMBL/GenBank/DDBJ databases">
        <title>Genome assembly of Anisodus tanguticus.</title>
        <authorList>
            <person name="Wang Y.-J."/>
        </authorList>
    </citation>
    <scope>NUCLEOTIDE SEQUENCE</scope>
    <source>
        <strain evidence="2">KB-2021</strain>
        <tissue evidence="2">Leaf</tissue>
    </source>
</reference>
<comment type="caution">
    <text evidence="2">The sequence shown here is derived from an EMBL/GenBank/DDBJ whole genome shotgun (WGS) entry which is preliminary data.</text>
</comment>
<evidence type="ECO:0000313" key="3">
    <source>
        <dbReference type="Proteomes" id="UP001291623"/>
    </source>
</evidence>
<feature type="region of interest" description="Disordered" evidence="1">
    <location>
        <begin position="110"/>
        <end position="129"/>
    </location>
</feature>
<gene>
    <name evidence="2" type="ORF">RND71_006893</name>
</gene>